<dbReference type="Pfam" id="PF00753">
    <property type="entry name" value="Lactamase_B"/>
    <property type="match status" value="1"/>
</dbReference>
<dbReference type="AlphaFoldDB" id="A0A330M5F5"/>
<dbReference type="KEGG" id="sbk:SHEWBE_3548"/>
<dbReference type="RefSeq" id="WP_112353369.1">
    <property type="nucleotide sequence ID" value="NZ_LS483452.1"/>
</dbReference>
<organism evidence="3 4">
    <name type="scientific">Shewanella benthica</name>
    <dbReference type="NCBI Taxonomy" id="43661"/>
    <lineage>
        <taxon>Bacteria</taxon>
        <taxon>Pseudomonadati</taxon>
        <taxon>Pseudomonadota</taxon>
        <taxon>Gammaproteobacteria</taxon>
        <taxon>Alteromonadales</taxon>
        <taxon>Shewanellaceae</taxon>
        <taxon>Shewanella</taxon>
    </lineage>
</organism>
<dbReference type="Pfam" id="PF07521">
    <property type="entry name" value="RMMBL"/>
    <property type="match status" value="1"/>
</dbReference>
<dbReference type="OrthoDB" id="9803916at2"/>
<dbReference type="InterPro" id="IPR050698">
    <property type="entry name" value="MBL"/>
</dbReference>
<evidence type="ECO:0000259" key="2">
    <source>
        <dbReference type="SMART" id="SM01027"/>
    </source>
</evidence>
<reference evidence="4" key="1">
    <citation type="submission" date="2018-06" db="EMBL/GenBank/DDBJ databases">
        <authorList>
            <person name="Cea G.-C."/>
            <person name="William W."/>
        </authorList>
    </citation>
    <scope>NUCLEOTIDE SEQUENCE [LARGE SCALE GENOMIC DNA]</scope>
    <source>
        <strain evidence="4">DB21MT-2</strain>
    </source>
</reference>
<dbReference type="GO" id="GO:0004527">
    <property type="term" value="F:exonuclease activity"/>
    <property type="evidence" value="ECO:0007669"/>
    <property type="project" value="UniProtKB-KW"/>
</dbReference>
<dbReference type="Proteomes" id="UP000250123">
    <property type="component" value="Chromosome SHEWBE"/>
</dbReference>
<proteinExistence type="predicted"/>
<evidence type="ECO:0000313" key="3">
    <source>
        <dbReference type="EMBL" id="SQH77511.1"/>
    </source>
</evidence>
<dbReference type="PANTHER" id="PTHR11203:SF37">
    <property type="entry name" value="INTEGRATOR COMPLEX SUBUNIT 11"/>
    <property type="match status" value="1"/>
</dbReference>
<dbReference type="CDD" id="cd16295">
    <property type="entry name" value="TTHA0252-CPSF-like_MBL-fold"/>
    <property type="match status" value="1"/>
</dbReference>
<dbReference type="InterPro" id="IPR001279">
    <property type="entry name" value="Metallo-B-lactamas"/>
</dbReference>
<evidence type="ECO:0000256" key="1">
    <source>
        <dbReference type="ARBA" id="ARBA00022801"/>
    </source>
</evidence>
<feature type="domain" description="Beta-Casp" evidence="2">
    <location>
        <begin position="304"/>
        <end position="437"/>
    </location>
</feature>
<dbReference type="GO" id="GO:0004521">
    <property type="term" value="F:RNA endonuclease activity"/>
    <property type="evidence" value="ECO:0007669"/>
    <property type="project" value="TreeGrafter"/>
</dbReference>
<keyword evidence="3" id="KW-0269">Exonuclease</keyword>
<accession>A0A330M5F5</accession>
<sequence length="523" mass="57825">MANFHNVDIVHHGAVDGVTGSCHQLNINARSAVLIDCGLFQGAETAGKANANTLEINFDIANLLALLVTHCHIDHVGRIPYLLAAGFNQPIYATSATAALLPIVIADALKVGVTKNKRLIKLYLNKLQQLIIPIEYNLWFPLPVKSIASSSAAETYASFNAAKAKFKPAGHILGSAYVEIELSELNNNALSDKDRTHKITSMATNAKIDSRVNNQASSQVNSQIKSRADKHRVVFSGDLGATYTPLLAGPKSPYRADTLIIESTYGDKNHQSRQQRTHCLRQVIEKAVSDNGVVLIPAFSIGRTQELLYELEQIIHQRSDHPLWAQMEIIVDSPLAAKFTEQYIQFKRLWDNEAKKKLNLNRHPLDFEQLYTVDTHEEHLSTINYLANRNKPAIVIAASGMCSGGRIMNYLEKFLPKSTADVIFVGYQAKGTPGREIQTYGPRGGYVYINGDKIAIKAAIHTISGYSAHADQHNLINFVKRMQHKPRHIRIVHGDDDAKHALATKYRQLLPEAEIVIGGARTG</sequence>
<dbReference type="InterPro" id="IPR011108">
    <property type="entry name" value="RMMBL"/>
</dbReference>
<name>A0A330M5F5_9GAMM</name>
<evidence type="ECO:0000313" key="4">
    <source>
        <dbReference type="Proteomes" id="UP000250123"/>
    </source>
</evidence>
<dbReference type="Gene3D" id="3.60.15.10">
    <property type="entry name" value="Ribonuclease Z/Hydroxyacylglutathione hydrolase-like"/>
    <property type="match status" value="2"/>
</dbReference>
<dbReference type="InterPro" id="IPR022712">
    <property type="entry name" value="Beta_Casp"/>
</dbReference>
<dbReference type="SUPFAM" id="SSF56281">
    <property type="entry name" value="Metallo-hydrolase/oxidoreductase"/>
    <property type="match status" value="1"/>
</dbReference>
<keyword evidence="3" id="KW-0540">Nuclease</keyword>
<dbReference type="InterPro" id="IPR036866">
    <property type="entry name" value="RibonucZ/Hydroxyglut_hydro"/>
</dbReference>
<dbReference type="PANTHER" id="PTHR11203">
    <property type="entry name" value="CLEAVAGE AND POLYADENYLATION SPECIFICITY FACTOR FAMILY MEMBER"/>
    <property type="match status" value="1"/>
</dbReference>
<dbReference type="Pfam" id="PF10996">
    <property type="entry name" value="Beta-Casp"/>
    <property type="match status" value="1"/>
</dbReference>
<dbReference type="EMBL" id="LS483452">
    <property type="protein sequence ID" value="SQH77511.1"/>
    <property type="molecule type" value="Genomic_DNA"/>
</dbReference>
<protein>
    <submittedName>
        <fullName evidence="3">Putative exonuclease of the beta-lactamase fold involved in RNA processing</fullName>
    </submittedName>
</protein>
<gene>
    <name evidence="3" type="ORF">SHEWBE_3548</name>
</gene>
<keyword evidence="1" id="KW-0378">Hydrolase</keyword>
<dbReference type="Gene3D" id="3.40.50.10890">
    <property type="match status" value="1"/>
</dbReference>
<dbReference type="SMART" id="SM01027">
    <property type="entry name" value="Beta-Casp"/>
    <property type="match status" value="1"/>
</dbReference>